<geneLocation type="plasmid" evidence="1 2">
    <name>Cy782202</name>
</geneLocation>
<dbReference type="AlphaFoldDB" id="E0UMT1"/>
<organism evidence="1 2">
    <name type="scientific">Gloeothece verrucosa (strain PCC 7822)</name>
    <name type="common">Cyanothece sp. (strain PCC 7822)</name>
    <dbReference type="NCBI Taxonomy" id="497965"/>
    <lineage>
        <taxon>Bacteria</taxon>
        <taxon>Bacillati</taxon>
        <taxon>Cyanobacteriota</taxon>
        <taxon>Cyanophyceae</taxon>
        <taxon>Oscillatoriophycideae</taxon>
        <taxon>Chroococcales</taxon>
        <taxon>Aphanothecaceae</taxon>
        <taxon>Gloeothece</taxon>
        <taxon>Gloeothece verrucosa</taxon>
    </lineage>
</organism>
<keyword evidence="1" id="KW-0614">Plasmid</keyword>
<dbReference type="EMBL" id="CP002200">
    <property type="protein sequence ID" value="ADN18261.1"/>
    <property type="molecule type" value="Genomic_DNA"/>
</dbReference>
<evidence type="ECO:0000313" key="2">
    <source>
        <dbReference type="Proteomes" id="UP000008206"/>
    </source>
</evidence>
<sequence>MILNEYELEEVVEKVKVAFPHLTDWEWNNEKNSLYFGFAIWGKLILEPDNLMSKEYFITLETYENNWRGVLTIGLHSYLWSSADVGDAHLLSTDDCDTVDEAIKALKNQIYDLGKALSAINE</sequence>
<dbReference type="RefSeq" id="WP_013335007.1">
    <property type="nucleotide sequence ID" value="NC_014534.1"/>
</dbReference>
<dbReference type="OrthoDB" id="487160at2"/>
<accession>E0UMT1</accession>
<dbReference type="HOGENOM" id="CLU_2046334_0_0_3"/>
<reference evidence="2" key="1">
    <citation type="journal article" date="2011" name="MBio">
        <title>Novel metabolic attributes of the genus Cyanothece, comprising a group of unicellular nitrogen-fixing Cyanobacteria.</title>
        <authorList>
            <person name="Bandyopadhyay A."/>
            <person name="Elvitigala T."/>
            <person name="Welsh E."/>
            <person name="Stockel J."/>
            <person name="Liberton M."/>
            <person name="Min H."/>
            <person name="Sherman L.A."/>
            <person name="Pakrasi H.B."/>
        </authorList>
    </citation>
    <scope>NUCLEOTIDE SEQUENCE [LARGE SCALE GENOMIC DNA]</scope>
    <source>
        <strain evidence="2">PCC 7822</strain>
        <plasmid evidence="2">Cy782202</plasmid>
    </source>
</reference>
<dbReference type="Proteomes" id="UP000008206">
    <property type="component" value="Plasmid Cy782202"/>
</dbReference>
<protein>
    <submittedName>
        <fullName evidence="1">Uncharacterized protein</fullName>
    </submittedName>
</protein>
<gene>
    <name evidence="1" type="ordered locus">Cyan7822_6484</name>
</gene>
<name>E0UMT1_GLOV7</name>
<evidence type="ECO:0000313" key="1">
    <source>
        <dbReference type="EMBL" id="ADN18261.1"/>
    </source>
</evidence>
<dbReference type="KEGG" id="cyj:Cyan7822_6484"/>
<keyword evidence="2" id="KW-1185">Reference proteome</keyword>
<proteinExistence type="predicted"/>